<dbReference type="PROSITE" id="PS51462">
    <property type="entry name" value="NUDIX"/>
    <property type="match status" value="1"/>
</dbReference>
<evidence type="ECO:0000256" key="8">
    <source>
        <dbReference type="ARBA" id="ARBA00023027"/>
    </source>
</evidence>
<dbReference type="InterPro" id="IPR020476">
    <property type="entry name" value="Nudix_hydrolase"/>
</dbReference>
<dbReference type="SUPFAM" id="SSF55811">
    <property type="entry name" value="Nudix"/>
    <property type="match status" value="1"/>
</dbReference>
<comment type="similarity">
    <text evidence="3">Belongs to the Nudix hydrolase family. NudC subfamily.</text>
</comment>
<dbReference type="InterPro" id="IPR015376">
    <property type="entry name" value="Znr_NADH_PPase"/>
</dbReference>
<dbReference type="PRINTS" id="PR00502">
    <property type="entry name" value="NUDIXFAMILY"/>
</dbReference>
<dbReference type="InterPro" id="IPR000086">
    <property type="entry name" value="NUDIX_hydrolase_dom"/>
</dbReference>
<dbReference type="KEGG" id="mehf:MmiHf6_13100"/>
<proteinExistence type="inferred from homology"/>
<comment type="cofactor">
    <cofactor evidence="2">
        <name>Zn(2+)</name>
        <dbReference type="ChEBI" id="CHEBI:29105"/>
    </cofactor>
</comment>
<keyword evidence="7" id="KW-0460">Magnesium</keyword>
<keyword evidence="12" id="KW-1185">Reference proteome</keyword>
<protein>
    <recommendedName>
        <fullName evidence="4">NAD(+) diphosphatase</fullName>
        <ecNumber evidence="4">3.6.1.22</ecNumber>
    </recommendedName>
</protein>
<evidence type="ECO:0000313" key="11">
    <source>
        <dbReference type="EMBL" id="WNY23985.1"/>
    </source>
</evidence>
<name>A0AA96V258_9EURY</name>
<dbReference type="PANTHER" id="PTHR42904">
    <property type="entry name" value="NUDIX HYDROLASE, NUDC SUBFAMILY"/>
    <property type="match status" value="1"/>
</dbReference>
<gene>
    <name evidence="11" type="primary">nudC</name>
    <name evidence="11" type="ORF">MmiHf6_13100</name>
</gene>
<dbReference type="GO" id="GO:0035529">
    <property type="term" value="F:NADH pyrophosphatase activity"/>
    <property type="evidence" value="ECO:0007669"/>
    <property type="project" value="TreeGrafter"/>
</dbReference>
<keyword evidence="5" id="KW-0479">Metal-binding</keyword>
<dbReference type="InterPro" id="IPR020084">
    <property type="entry name" value="NUDIX_hydrolase_CS"/>
</dbReference>
<dbReference type="Pfam" id="PF00293">
    <property type="entry name" value="NUDIX"/>
    <property type="match status" value="1"/>
</dbReference>
<accession>A0AA96V258</accession>
<evidence type="ECO:0000256" key="9">
    <source>
        <dbReference type="ARBA" id="ARBA00023679"/>
    </source>
</evidence>
<dbReference type="AlphaFoldDB" id="A0AA96V258"/>
<dbReference type="Pfam" id="PF09297">
    <property type="entry name" value="Zn_ribbon_NUD"/>
    <property type="match status" value="1"/>
</dbReference>
<dbReference type="Gene3D" id="3.90.79.20">
    <property type="match status" value="1"/>
</dbReference>
<evidence type="ECO:0000256" key="3">
    <source>
        <dbReference type="ARBA" id="ARBA00009595"/>
    </source>
</evidence>
<sequence length="299" mass="34325">MLQDIKPHTIRNEYQNKKPEDSDFVLIFWNDFVYLKNGVLDEADKSDKSSLKIPSLKIPKFDDFLKIFPKIKDDARYIFSIDEKSCFLVNLETEIIAGKIEDMKLQRLRNVLGSEPEVLDFACATAFHLSKWYKTHQFCSCCGKKMKHEEDERALYCPRCDFVEYPKIAPVVIVGVRDDEELLLVKNVGAAESGYKNYALVAGFVEIGETLEETVRREMMEEVGIRVKNITYYKSQPWAFSESLLAGFFADLDGDKTIHLDENELSEAIWVSRNEIPAPDSVMSLTGDMIEAFRTGKIE</sequence>
<dbReference type="InterPro" id="IPR050241">
    <property type="entry name" value="NAD-cap_RNA_hydrolase_NudC"/>
</dbReference>
<comment type="cofactor">
    <cofactor evidence="1">
        <name>Mg(2+)</name>
        <dbReference type="ChEBI" id="CHEBI:18420"/>
    </cofactor>
</comment>
<dbReference type="PROSITE" id="PS00893">
    <property type="entry name" value="NUDIX_BOX"/>
    <property type="match status" value="1"/>
</dbReference>
<dbReference type="GO" id="GO:0005829">
    <property type="term" value="C:cytosol"/>
    <property type="evidence" value="ECO:0007669"/>
    <property type="project" value="TreeGrafter"/>
</dbReference>
<evidence type="ECO:0000256" key="7">
    <source>
        <dbReference type="ARBA" id="ARBA00022842"/>
    </source>
</evidence>
<dbReference type="InterPro" id="IPR049734">
    <property type="entry name" value="NudC-like_C"/>
</dbReference>
<keyword evidence="8" id="KW-0520">NAD</keyword>
<dbReference type="InterPro" id="IPR015797">
    <property type="entry name" value="NUDIX_hydrolase-like_dom_sf"/>
</dbReference>
<dbReference type="GO" id="GO:0006742">
    <property type="term" value="P:NADP+ catabolic process"/>
    <property type="evidence" value="ECO:0007669"/>
    <property type="project" value="TreeGrafter"/>
</dbReference>
<evidence type="ECO:0000259" key="10">
    <source>
        <dbReference type="PROSITE" id="PS51462"/>
    </source>
</evidence>
<evidence type="ECO:0000256" key="6">
    <source>
        <dbReference type="ARBA" id="ARBA00022801"/>
    </source>
</evidence>
<dbReference type="CDD" id="cd03429">
    <property type="entry name" value="NUDIX_NADH_pyrophosphatase_Nudt13"/>
    <property type="match status" value="1"/>
</dbReference>
<dbReference type="GO" id="GO:0046872">
    <property type="term" value="F:metal ion binding"/>
    <property type="evidence" value="ECO:0007669"/>
    <property type="project" value="UniProtKB-KW"/>
</dbReference>
<dbReference type="GeneID" id="85195895"/>
<dbReference type="PANTHER" id="PTHR42904:SF6">
    <property type="entry name" value="NAD-CAPPED RNA HYDROLASE NUDT12"/>
    <property type="match status" value="1"/>
</dbReference>
<dbReference type="EMBL" id="CP131059">
    <property type="protein sequence ID" value="WNY23985.1"/>
    <property type="molecule type" value="Genomic_DNA"/>
</dbReference>
<evidence type="ECO:0000256" key="2">
    <source>
        <dbReference type="ARBA" id="ARBA00001947"/>
    </source>
</evidence>
<evidence type="ECO:0000256" key="4">
    <source>
        <dbReference type="ARBA" id="ARBA00012381"/>
    </source>
</evidence>
<dbReference type="Gene3D" id="3.90.79.10">
    <property type="entry name" value="Nucleoside Triphosphate Pyrophosphohydrolase"/>
    <property type="match status" value="1"/>
</dbReference>
<organism evidence="11 12">
    <name type="scientific">Methanimicrococcus hongohii</name>
    <dbReference type="NCBI Taxonomy" id="3028295"/>
    <lineage>
        <taxon>Archaea</taxon>
        <taxon>Methanobacteriati</taxon>
        <taxon>Methanobacteriota</taxon>
        <taxon>Stenosarchaea group</taxon>
        <taxon>Methanomicrobia</taxon>
        <taxon>Methanosarcinales</taxon>
        <taxon>Methanosarcinaceae</taxon>
        <taxon>Methanimicrococcus</taxon>
    </lineage>
</organism>
<dbReference type="NCBIfam" id="NF001299">
    <property type="entry name" value="PRK00241.1"/>
    <property type="match status" value="1"/>
</dbReference>
<evidence type="ECO:0000256" key="1">
    <source>
        <dbReference type="ARBA" id="ARBA00001946"/>
    </source>
</evidence>
<dbReference type="EC" id="3.6.1.22" evidence="4"/>
<dbReference type="RefSeq" id="WP_316557157.1">
    <property type="nucleotide sequence ID" value="NZ_CP131059.1"/>
</dbReference>
<reference evidence="11 12" key="1">
    <citation type="submission" date="2023-07" db="EMBL/GenBank/DDBJ databases">
        <title>Closed genoem sequence of Methanomicrococcus sp. Hf6.</title>
        <authorList>
            <person name="Poehlein A."/>
            <person name="Protasov E."/>
            <person name="Platt K."/>
            <person name="Reeh H."/>
            <person name="Daniel R."/>
            <person name="Brune A."/>
        </authorList>
    </citation>
    <scope>NUCLEOTIDE SEQUENCE [LARGE SCALE GENOMIC DNA]</scope>
    <source>
        <strain evidence="11 12">Hf6</strain>
    </source>
</reference>
<evidence type="ECO:0000313" key="12">
    <source>
        <dbReference type="Proteomes" id="UP001302978"/>
    </source>
</evidence>
<comment type="catalytic activity">
    <reaction evidence="9">
        <text>a 5'-end NAD(+)-phospho-ribonucleoside in mRNA + H2O = a 5'-end phospho-adenosine-phospho-ribonucleoside in mRNA + beta-nicotinamide D-ribonucleotide + 2 H(+)</text>
        <dbReference type="Rhea" id="RHEA:60876"/>
        <dbReference type="Rhea" id="RHEA-COMP:15698"/>
        <dbReference type="Rhea" id="RHEA-COMP:15719"/>
        <dbReference type="ChEBI" id="CHEBI:14649"/>
        <dbReference type="ChEBI" id="CHEBI:15377"/>
        <dbReference type="ChEBI" id="CHEBI:15378"/>
        <dbReference type="ChEBI" id="CHEBI:144029"/>
        <dbReference type="ChEBI" id="CHEBI:144051"/>
    </reaction>
    <physiologicalReaction direction="left-to-right" evidence="9">
        <dbReference type="Rhea" id="RHEA:60877"/>
    </physiologicalReaction>
</comment>
<dbReference type="GO" id="GO:0019677">
    <property type="term" value="P:NAD+ catabolic process"/>
    <property type="evidence" value="ECO:0007669"/>
    <property type="project" value="TreeGrafter"/>
</dbReference>
<dbReference type="Proteomes" id="UP001302978">
    <property type="component" value="Chromosome"/>
</dbReference>
<evidence type="ECO:0000256" key="5">
    <source>
        <dbReference type="ARBA" id="ARBA00022723"/>
    </source>
</evidence>
<keyword evidence="6 11" id="KW-0378">Hydrolase</keyword>
<feature type="domain" description="Nudix hydrolase" evidence="10">
    <location>
        <begin position="166"/>
        <end position="295"/>
    </location>
</feature>